<keyword evidence="8" id="KW-1185">Reference proteome</keyword>
<protein>
    <recommendedName>
        <fullName evidence="9">Mpv17-like protein 2</fullName>
    </recommendedName>
</protein>
<comment type="subcellular location">
    <subcellularLocation>
        <location evidence="1">Membrane</location>
        <topology evidence="1">Multi-pass membrane protein</topology>
    </subcellularLocation>
</comment>
<evidence type="ECO:0000256" key="3">
    <source>
        <dbReference type="ARBA" id="ARBA00022692"/>
    </source>
</evidence>
<dbReference type="GO" id="GO:0016020">
    <property type="term" value="C:membrane"/>
    <property type="evidence" value="ECO:0007669"/>
    <property type="project" value="UniProtKB-SubCell"/>
</dbReference>
<organism evidence="7 8">
    <name type="scientific">Laodelphax striatellus</name>
    <name type="common">Small brown planthopper</name>
    <name type="synonym">Delphax striatella</name>
    <dbReference type="NCBI Taxonomy" id="195883"/>
    <lineage>
        <taxon>Eukaryota</taxon>
        <taxon>Metazoa</taxon>
        <taxon>Ecdysozoa</taxon>
        <taxon>Arthropoda</taxon>
        <taxon>Hexapoda</taxon>
        <taxon>Insecta</taxon>
        <taxon>Pterygota</taxon>
        <taxon>Neoptera</taxon>
        <taxon>Paraneoptera</taxon>
        <taxon>Hemiptera</taxon>
        <taxon>Auchenorrhyncha</taxon>
        <taxon>Fulgoroidea</taxon>
        <taxon>Delphacidae</taxon>
        <taxon>Criomorphinae</taxon>
        <taxon>Laodelphax</taxon>
    </lineage>
</organism>
<dbReference type="PANTHER" id="PTHR11266">
    <property type="entry name" value="PEROXISOMAL MEMBRANE PROTEIN 2, PXMP2 MPV17"/>
    <property type="match status" value="1"/>
</dbReference>
<dbReference type="OrthoDB" id="5345392at2759"/>
<evidence type="ECO:0000256" key="5">
    <source>
        <dbReference type="ARBA" id="ARBA00023136"/>
    </source>
</evidence>
<dbReference type="GO" id="GO:0005739">
    <property type="term" value="C:mitochondrion"/>
    <property type="evidence" value="ECO:0007669"/>
    <property type="project" value="TreeGrafter"/>
</dbReference>
<dbReference type="GO" id="GO:0061668">
    <property type="term" value="P:mitochondrial ribosome assembly"/>
    <property type="evidence" value="ECO:0007669"/>
    <property type="project" value="TreeGrafter"/>
</dbReference>
<evidence type="ECO:0000313" key="7">
    <source>
        <dbReference type="EMBL" id="RZF44263.1"/>
    </source>
</evidence>
<dbReference type="PANTHER" id="PTHR11266:SF81">
    <property type="entry name" value="GH12661P-RELATED"/>
    <property type="match status" value="1"/>
</dbReference>
<proteinExistence type="inferred from homology"/>
<dbReference type="FunCoup" id="A0A482XET0">
    <property type="interactions" value="783"/>
</dbReference>
<dbReference type="InterPro" id="IPR007248">
    <property type="entry name" value="Mpv17_PMP22"/>
</dbReference>
<dbReference type="Pfam" id="PF04117">
    <property type="entry name" value="Mpv17_PMP22"/>
    <property type="match status" value="1"/>
</dbReference>
<name>A0A482XET0_LAOST</name>
<dbReference type="InParanoid" id="A0A482XET0"/>
<dbReference type="EMBL" id="QKKF02011155">
    <property type="protein sequence ID" value="RZF44263.1"/>
    <property type="molecule type" value="Genomic_DNA"/>
</dbReference>
<sequence length="178" mass="20468">MYSRSIFKKAFSKYLVATNVITSGLLMGIGDAAEQEIEIRREIHPTGTFDWVRIRDMTIVGFVIGGPQHYLYEYMDKFLPGTSGRTIVKKIALDQSIVSPVCIFLFFVGLGVAEQGSVAKGFEEFKKKFITVYSIDWCFWPPTQYINFAYVPSKFRVMYVNVMTCFYDVFLSYAKFII</sequence>
<evidence type="ECO:0000313" key="8">
    <source>
        <dbReference type="Proteomes" id="UP000291343"/>
    </source>
</evidence>
<accession>A0A482XET0</accession>
<comment type="similarity">
    <text evidence="2 6">Belongs to the peroxisomal membrane protein PXMP2/4 family.</text>
</comment>
<evidence type="ECO:0000256" key="2">
    <source>
        <dbReference type="ARBA" id="ARBA00006824"/>
    </source>
</evidence>
<gene>
    <name evidence="7" type="ORF">LSTR_LSTR006813</name>
</gene>
<reference evidence="7 8" key="1">
    <citation type="journal article" date="2017" name="Gigascience">
        <title>Genome sequence of the small brown planthopper, Laodelphax striatellus.</title>
        <authorList>
            <person name="Zhu J."/>
            <person name="Jiang F."/>
            <person name="Wang X."/>
            <person name="Yang P."/>
            <person name="Bao Y."/>
            <person name="Zhao W."/>
            <person name="Wang W."/>
            <person name="Lu H."/>
            <person name="Wang Q."/>
            <person name="Cui N."/>
            <person name="Li J."/>
            <person name="Chen X."/>
            <person name="Luo L."/>
            <person name="Yu J."/>
            <person name="Kang L."/>
            <person name="Cui F."/>
        </authorList>
    </citation>
    <scope>NUCLEOTIDE SEQUENCE [LARGE SCALE GENOMIC DNA]</scope>
    <source>
        <strain evidence="7">Lst14</strain>
    </source>
</reference>
<evidence type="ECO:0008006" key="9">
    <source>
        <dbReference type="Google" id="ProtNLM"/>
    </source>
</evidence>
<dbReference type="AlphaFoldDB" id="A0A482XET0"/>
<evidence type="ECO:0000256" key="1">
    <source>
        <dbReference type="ARBA" id="ARBA00004141"/>
    </source>
</evidence>
<evidence type="ECO:0000256" key="6">
    <source>
        <dbReference type="RuleBase" id="RU363053"/>
    </source>
</evidence>
<comment type="caution">
    <text evidence="7">The sequence shown here is derived from an EMBL/GenBank/DDBJ whole genome shotgun (WGS) entry which is preliminary data.</text>
</comment>
<dbReference type="STRING" id="195883.A0A482XET0"/>
<keyword evidence="5" id="KW-0472">Membrane</keyword>
<dbReference type="Proteomes" id="UP000291343">
    <property type="component" value="Unassembled WGS sequence"/>
</dbReference>
<keyword evidence="4" id="KW-1133">Transmembrane helix</keyword>
<keyword evidence="3" id="KW-0812">Transmembrane</keyword>
<evidence type="ECO:0000256" key="4">
    <source>
        <dbReference type="ARBA" id="ARBA00022989"/>
    </source>
</evidence>